<accession>A0A2S8F8H7</accession>
<name>A0A2S8F8H7_9BACT</name>
<comment type="caution">
    <text evidence="1">The sequence shown here is derived from an EMBL/GenBank/DDBJ whole genome shotgun (WGS) entry which is preliminary data.</text>
</comment>
<proteinExistence type="predicted"/>
<dbReference type="RefSeq" id="WP_105333131.1">
    <property type="nucleotide sequence ID" value="NZ_PUHY01000016.1"/>
</dbReference>
<gene>
    <name evidence="1" type="ORF">C5Y83_28025</name>
</gene>
<evidence type="ECO:0000313" key="1">
    <source>
        <dbReference type="EMBL" id="PQO28462.1"/>
    </source>
</evidence>
<organism evidence="1 2">
    <name type="scientific">Blastopirellula marina</name>
    <dbReference type="NCBI Taxonomy" id="124"/>
    <lineage>
        <taxon>Bacteria</taxon>
        <taxon>Pseudomonadati</taxon>
        <taxon>Planctomycetota</taxon>
        <taxon>Planctomycetia</taxon>
        <taxon>Pirellulales</taxon>
        <taxon>Pirellulaceae</taxon>
        <taxon>Blastopirellula</taxon>
    </lineage>
</organism>
<protein>
    <submittedName>
        <fullName evidence="1">Uncharacterized protein</fullName>
    </submittedName>
</protein>
<reference evidence="1 2" key="1">
    <citation type="submission" date="2018-02" db="EMBL/GenBank/DDBJ databases">
        <title>Comparative genomes isolates from brazilian mangrove.</title>
        <authorList>
            <person name="Araujo J.E."/>
            <person name="Taketani R.G."/>
            <person name="Silva M.C.P."/>
            <person name="Loureco M.V."/>
            <person name="Andreote F.D."/>
        </authorList>
    </citation>
    <scope>NUCLEOTIDE SEQUENCE [LARGE SCALE GENOMIC DNA]</scope>
    <source>
        <strain evidence="1 2">Hex-1 MGV</strain>
    </source>
</reference>
<dbReference type="AlphaFoldDB" id="A0A2S8F8H7"/>
<evidence type="ECO:0000313" key="2">
    <source>
        <dbReference type="Proteomes" id="UP000238322"/>
    </source>
</evidence>
<dbReference type="OrthoDB" id="1365577at2"/>
<dbReference type="Proteomes" id="UP000238322">
    <property type="component" value="Unassembled WGS sequence"/>
</dbReference>
<dbReference type="EMBL" id="PUHY01000016">
    <property type="protein sequence ID" value="PQO28462.1"/>
    <property type="molecule type" value="Genomic_DNA"/>
</dbReference>
<sequence>MRLGQRVLNVTRAANTSDLWNLEDDQIEQLLDSFTKLKVAPHGLRYVKRRWDENRGDRHDDFRLSWWYFEIDPACNVIWQIEHYNNGMILGYNSGMSHDEFGGLSTERLDALLDGFDFTNDAEFNQLWKQRTNS</sequence>